<feature type="compositionally biased region" description="Polar residues" evidence="1">
    <location>
        <begin position="158"/>
        <end position="167"/>
    </location>
</feature>
<evidence type="ECO:0000313" key="2">
    <source>
        <dbReference type="EMBL" id="KAG7527583.1"/>
    </source>
</evidence>
<feature type="region of interest" description="Disordered" evidence="1">
    <location>
        <begin position="1"/>
        <end position="24"/>
    </location>
</feature>
<dbReference type="EMBL" id="JABELV010000261">
    <property type="protein sequence ID" value="KAG7527583.1"/>
    <property type="molecule type" value="Genomic_DNA"/>
</dbReference>
<feature type="region of interest" description="Disordered" evidence="1">
    <location>
        <begin position="416"/>
        <end position="452"/>
    </location>
</feature>
<dbReference type="AlphaFoldDB" id="A0A8K0JFJ7"/>
<feature type="compositionally biased region" description="Basic and acidic residues" evidence="1">
    <location>
        <begin position="442"/>
        <end position="452"/>
    </location>
</feature>
<gene>
    <name evidence="2" type="ORF">FFLO_06789</name>
</gene>
<name>A0A8K0JFJ7_9TREE</name>
<sequence>MSSPLTEGSAALSPVLSPTTTGDEDLAAQIDQALSSRRHIHHHSRHRSSISLSLFRSSHLRKTRSRASSKQGDLARNSGNGVDEGGSEEDEVMEADSEDKRRRRLGRSRRAEVEVPPPIKLLVRKADPAKPLDTDVPGLPLPRAQHIHFPSNDDRPEGSTSQPTPSALSPEGTPEQAHSVDKKQPIPISKARNAGSGQMVDLLAPRPEERHQAKAEVRKLKKGHTREYVWDVLFENQRGIMFMGTPHFSKSTLFPFDPKAYTVPIHALKPVRAFPTTDRSASADPPPHNTLKSRPFALHRRKRDQGEHHHHHQRYDKAHAYSQLKHTLRRHEHDKKSMTTMYDLHTFQPPSSHWIWLTPWLVNMRQDGVTDERGWEYNYIFRKHGWGPDVGRSGWGGWVRRRMWVRLRSLRMNEEGEEEEDWVEDDDASLDFVTDPFDDLDLERGDGDGEVV</sequence>
<evidence type="ECO:0000313" key="3">
    <source>
        <dbReference type="Proteomes" id="UP000812966"/>
    </source>
</evidence>
<feature type="compositionally biased region" description="Acidic residues" evidence="1">
    <location>
        <begin position="85"/>
        <end position="97"/>
    </location>
</feature>
<evidence type="ECO:0000256" key="1">
    <source>
        <dbReference type="SAM" id="MobiDB-lite"/>
    </source>
</evidence>
<feature type="region of interest" description="Disordered" evidence="1">
    <location>
        <begin position="276"/>
        <end position="296"/>
    </location>
</feature>
<organism evidence="2 3">
    <name type="scientific">Filobasidium floriforme</name>
    <dbReference type="NCBI Taxonomy" id="5210"/>
    <lineage>
        <taxon>Eukaryota</taxon>
        <taxon>Fungi</taxon>
        <taxon>Dikarya</taxon>
        <taxon>Basidiomycota</taxon>
        <taxon>Agaricomycotina</taxon>
        <taxon>Tremellomycetes</taxon>
        <taxon>Filobasidiales</taxon>
        <taxon>Filobasidiaceae</taxon>
        <taxon>Filobasidium</taxon>
    </lineage>
</organism>
<dbReference type="OrthoDB" id="72441at2759"/>
<comment type="caution">
    <text evidence="2">The sequence shown here is derived from an EMBL/GenBank/DDBJ whole genome shotgun (WGS) entry which is preliminary data.</text>
</comment>
<feature type="compositionally biased region" description="Basic and acidic residues" evidence="1">
    <location>
        <begin position="124"/>
        <end position="133"/>
    </location>
</feature>
<protein>
    <recommendedName>
        <fullName evidence="4">Peroxin domain-containing protein</fullName>
    </recommendedName>
</protein>
<accession>A0A8K0JFJ7</accession>
<dbReference type="Proteomes" id="UP000812966">
    <property type="component" value="Unassembled WGS sequence"/>
</dbReference>
<proteinExistence type="predicted"/>
<feature type="region of interest" description="Disordered" evidence="1">
    <location>
        <begin position="61"/>
        <end position="197"/>
    </location>
</feature>
<evidence type="ECO:0008006" key="4">
    <source>
        <dbReference type="Google" id="ProtNLM"/>
    </source>
</evidence>
<reference evidence="2" key="1">
    <citation type="submission" date="2020-04" db="EMBL/GenBank/DDBJ databases">
        <title>Analysis of mating type loci in Filobasidium floriforme.</title>
        <authorList>
            <person name="Nowrousian M."/>
        </authorList>
    </citation>
    <scope>NUCLEOTIDE SEQUENCE</scope>
    <source>
        <strain evidence="2">CBS 6242</strain>
    </source>
</reference>
<keyword evidence="3" id="KW-1185">Reference proteome</keyword>
<feature type="compositionally biased region" description="Acidic residues" evidence="1">
    <location>
        <begin position="416"/>
        <end position="429"/>
    </location>
</feature>